<dbReference type="AlphaFoldDB" id="A0A0J6XKP5"/>
<proteinExistence type="predicted"/>
<dbReference type="RefSeq" id="WP_048479371.1">
    <property type="nucleotide sequence ID" value="NZ_JBIRUD010000004.1"/>
</dbReference>
<dbReference type="Pfam" id="PF07336">
    <property type="entry name" value="ABATE"/>
    <property type="match status" value="1"/>
</dbReference>
<accession>A0A0J6XKP5</accession>
<dbReference type="InterPro" id="IPR010852">
    <property type="entry name" value="ABATE"/>
</dbReference>
<feature type="domain" description="Zinc finger CGNR" evidence="1">
    <location>
        <begin position="142"/>
        <end position="184"/>
    </location>
</feature>
<dbReference type="SUPFAM" id="SSF160904">
    <property type="entry name" value="Jann2411-like"/>
    <property type="match status" value="1"/>
</dbReference>
<evidence type="ECO:0000259" key="1">
    <source>
        <dbReference type="Pfam" id="PF11706"/>
    </source>
</evidence>
<comment type="caution">
    <text evidence="2">The sequence shown here is derived from an EMBL/GenBank/DDBJ whole genome shotgun (WGS) entry which is preliminary data.</text>
</comment>
<gene>
    <name evidence="2" type="ORF">ACS04_26905</name>
</gene>
<dbReference type="PANTHER" id="PTHR35525:SF3">
    <property type="entry name" value="BLL6575 PROTEIN"/>
    <property type="match status" value="1"/>
</dbReference>
<dbReference type="PATRIC" id="fig|66430.4.peg.932"/>
<dbReference type="InterPro" id="IPR023286">
    <property type="entry name" value="ABATE_dom_sf"/>
</dbReference>
<dbReference type="PANTHER" id="PTHR35525">
    <property type="entry name" value="BLL6575 PROTEIN"/>
    <property type="match status" value="1"/>
</dbReference>
<dbReference type="OrthoDB" id="3211108at2"/>
<dbReference type="InterPro" id="IPR021005">
    <property type="entry name" value="Znf_CGNR"/>
</dbReference>
<dbReference type="Pfam" id="PF11706">
    <property type="entry name" value="zf-CGNR"/>
    <property type="match status" value="1"/>
</dbReference>
<organism evidence="2 3">
    <name type="scientific">Streptomyces roseus</name>
    <dbReference type="NCBI Taxonomy" id="66430"/>
    <lineage>
        <taxon>Bacteria</taxon>
        <taxon>Bacillati</taxon>
        <taxon>Actinomycetota</taxon>
        <taxon>Actinomycetes</taxon>
        <taxon>Kitasatosporales</taxon>
        <taxon>Streptomycetaceae</taxon>
        <taxon>Streptomyces</taxon>
    </lineage>
</organism>
<dbReference type="EMBL" id="LFML01000122">
    <property type="protein sequence ID" value="KMO94822.1"/>
    <property type="molecule type" value="Genomic_DNA"/>
</dbReference>
<evidence type="ECO:0000313" key="3">
    <source>
        <dbReference type="Proteomes" id="UP000035932"/>
    </source>
</evidence>
<protein>
    <recommendedName>
        <fullName evidence="1">Zinc finger CGNR domain-containing protein</fullName>
    </recommendedName>
</protein>
<keyword evidence="3" id="KW-1185">Reference proteome</keyword>
<name>A0A0J6XKP5_9ACTN</name>
<dbReference type="STRING" id="66430.ACS04_26905"/>
<dbReference type="Gene3D" id="1.10.3300.10">
    <property type="entry name" value="Jann2411-like domain"/>
    <property type="match status" value="1"/>
</dbReference>
<reference evidence="2 3" key="1">
    <citation type="submission" date="2015-06" db="EMBL/GenBank/DDBJ databases">
        <title>Recapitulation of the evolution of biosynthetic gene clusters reveals hidden chemical diversity on bacterial genomes.</title>
        <authorList>
            <person name="Cruz-Morales P."/>
            <person name="Martinez-Guerrero C."/>
            <person name="Morales-Escalante M.A."/>
            <person name="Yanez-Guerra L.A."/>
            <person name="Kopp J.F."/>
            <person name="Feldmann J."/>
            <person name="Ramos-Aboites H.E."/>
            <person name="Barona-Gomez F."/>
        </authorList>
    </citation>
    <scope>NUCLEOTIDE SEQUENCE [LARGE SCALE GENOMIC DNA]</scope>
    <source>
        <strain evidence="2 3">ATCC 31245</strain>
    </source>
</reference>
<evidence type="ECO:0000313" key="2">
    <source>
        <dbReference type="EMBL" id="KMO94822.1"/>
    </source>
</evidence>
<sequence length="188" mass="20667">MATAAADPRPLTGEPVSLDLLNTRWMRDGEIADLFAGAFGLTRVEGLAIWLRSTGLDGRFRADAATLVHLLTAREALARAVADPADESARALVDAVLEHGRIRATLTPEGPGERAEFEDPTWGPAWTAARDYLELLDSAPERIRKCASESCVLHFHDTSRNGTRRWCSMSVCGNRAKASRHYARTRVR</sequence>
<dbReference type="Proteomes" id="UP000035932">
    <property type="component" value="Unassembled WGS sequence"/>
</dbReference>